<comment type="caution">
    <text evidence="1">The sequence shown here is derived from an EMBL/GenBank/DDBJ whole genome shotgun (WGS) entry which is preliminary data.</text>
</comment>
<reference evidence="1 2" key="1">
    <citation type="journal article" date="2024" name="Science">
        <title>Giant polyketide synthase enzymes in the biosynthesis of giant marine polyether toxins.</title>
        <authorList>
            <person name="Fallon T.R."/>
            <person name="Shende V.V."/>
            <person name="Wierzbicki I.H."/>
            <person name="Pendleton A.L."/>
            <person name="Watervoot N.F."/>
            <person name="Auber R.P."/>
            <person name="Gonzalez D.J."/>
            <person name="Wisecaver J.H."/>
            <person name="Moore B.S."/>
        </authorList>
    </citation>
    <scope>NUCLEOTIDE SEQUENCE [LARGE SCALE GENOMIC DNA]</scope>
    <source>
        <strain evidence="1 2">12B1</strain>
    </source>
</reference>
<accession>A0AB34J671</accession>
<evidence type="ECO:0008006" key="3">
    <source>
        <dbReference type="Google" id="ProtNLM"/>
    </source>
</evidence>
<dbReference type="EMBL" id="JBGBPQ010000012">
    <property type="protein sequence ID" value="KAL1514799.1"/>
    <property type="molecule type" value="Genomic_DNA"/>
</dbReference>
<keyword evidence="2" id="KW-1185">Reference proteome</keyword>
<gene>
    <name evidence="1" type="ORF">AB1Y20_003885</name>
</gene>
<dbReference type="AlphaFoldDB" id="A0AB34J671"/>
<evidence type="ECO:0000313" key="1">
    <source>
        <dbReference type="EMBL" id="KAL1514799.1"/>
    </source>
</evidence>
<protein>
    <recommendedName>
        <fullName evidence="3">Hexosyltransferase</fullName>
    </recommendedName>
</protein>
<dbReference type="Proteomes" id="UP001515480">
    <property type="component" value="Unassembled WGS sequence"/>
</dbReference>
<name>A0AB34J671_PRYPA</name>
<sequence>MAHGLRWEVPAGWESPLRLPELRELHVHTIAFVTTFRPSAAVALAAKTNPAAVVLVLAKPEHRQRVAQLGAVWADVDANASSVRRFASMYRQSVGGSPAYWRFCHSRWLLLAAHLRVRPPPRDGAVVVLDDDVLLFERVEQRLRGLAAQKPQAHVDTAINGAFLLASAPALQRFAAFLWALYALPAADLVDVAWQFGNPAQLSALPSRLRSRIDPVMIRNGRYPVFTDMDSMNAFRLLSRRKELPENLRVRWSTGFRRGDCLQVNRVAQGSAVWNGSVMWLDGMPHHGLDIQKAQPYCYFHLQGPAAKDVLMRPMLLAAGLEPTML</sequence>
<proteinExistence type="predicted"/>
<organism evidence="1 2">
    <name type="scientific">Prymnesium parvum</name>
    <name type="common">Toxic golden alga</name>
    <dbReference type="NCBI Taxonomy" id="97485"/>
    <lineage>
        <taxon>Eukaryota</taxon>
        <taxon>Haptista</taxon>
        <taxon>Haptophyta</taxon>
        <taxon>Prymnesiophyceae</taxon>
        <taxon>Prymnesiales</taxon>
        <taxon>Prymnesiaceae</taxon>
        <taxon>Prymnesium</taxon>
    </lineage>
</organism>
<evidence type="ECO:0000313" key="2">
    <source>
        <dbReference type="Proteomes" id="UP001515480"/>
    </source>
</evidence>